<feature type="compositionally biased region" description="Basic and acidic residues" evidence="10">
    <location>
        <begin position="60"/>
        <end position="70"/>
    </location>
</feature>
<evidence type="ECO:0000313" key="13">
    <source>
        <dbReference type="EMBL" id="VAX24498.1"/>
    </source>
</evidence>
<dbReference type="NCBIfam" id="TIGR01352">
    <property type="entry name" value="tonB_Cterm"/>
    <property type="match status" value="1"/>
</dbReference>
<evidence type="ECO:0000256" key="11">
    <source>
        <dbReference type="SAM" id="Phobius"/>
    </source>
</evidence>
<evidence type="ECO:0000256" key="10">
    <source>
        <dbReference type="SAM" id="MobiDB-lite"/>
    </source>
</evidence>
<dbReference type="Gene3D" id="3.30.1150.10">
    <property type="match status" value="1"/>
</dbReference>
<gene>
    <name evidence="13" type="ORF">MNBD_NITROSPINAE04-733</name>
</gene>
<keyword evidence="9 11" id="KW-0472">Membrane</keyword>
<feature type="transmembrane region" description="Helical" evidence="11">
    <location>
        <begin position="7"/>
        <end position="29"/>
    </location>
</feature>
<name>A0A3B1CKL6_9ZZZZ</name>
<dbReference type="AlphaFoldDB" id="A0A3B1CKL6"/>
<feature type="region of interest" description="Disordered" evidence="10">
    <location>
        <begin position="60"/>
        <end position="157"/>
    </location>
</feature>
<keyword evidence="8 11" id="KW-1133">Transmembrane helix</keyword>
<dbReference type="InterPro" id="IPR037682">
    <property type="entry name" value="TonB_C"/>
</dbReference>
<dbReference type="PROSITE" id="PS52015">
    <property type="entry name" value="TONB_CTD"/>
    <property type="match status" value="1"/>
</dbReference>
<feature type="domain" description="TonB C-terminal" evidence="12">
    <location>
        <begin position="191"/>
        <end position="286"/>
    </location>
</feature>
<evidence type="ECO:0000256" key="5">
    <source>
        <dbReference type="ARBA" id="ARBA00022519"/>
    </source>
</evidence>
<sequence>MIKPIRKFFLVSVCLHLVFLFLSGFIFIISPGAPPPIKVSFIGLGADNEDIPAGKIEELPEPSRIEKPEKATILSKFDSKAHSPEKGKTYGADKTVIPREKITPAPSMKKSKEEEQAVKPKPPKTKKRLRLSSKTTDQPASKTVKPPQPSGLPDAKGADMETYARAEADNVIDMGDEAVVSFNTRSFIYIDYFNSIRKLIELEWAYPEEAIIQGWRGRVMLRFTIKKSGELESVSLLKSTGHSELDTEAQSAIKLAAPYDPFPATLNKKKIHIVATFVYQPTFSFIK</sequence>
<reference evidence="13" key="1">
    <citation type="submission" date="2018-06" db="EMBL/GenBank/DDBJ databases">
        <authorList>
            <person name="Zhirakovskaya E."/>
        </authorList>
    </citation>
    <scope>NUCLEOTIDE SEQUENCE</scope>
</reference>
<accession>A0A3B1CKL6</accession>
<organism evidence="13">
    <name type="scientific">hydrothermal vent metagenome</name>
    <dbReference type="NCBI Taxonomy" id="652676"/>
    <lineage>
        <taxon>unclassified sequences</taxon>
        <taxon>metagenomes</taxon>
        <taxon>ecological metagenomes</taxon>
    </lineage>
</organism>
<evidence type="ECO:0000256" key="3">
    <source>
        <dbReference type="ARBA" id="ARBA00022448"/>
    </source>
</evidence>
<dbReference type="GO" id="GO:0098797">
    <property type="term" value="C:plasma membrane protein complex"/>
    <property type="evidence" value="ECO:0007669"/>
    <property type="project" value="TreeGrafter"/>
</dbReference>
<evidence type="ECO:0000256" key="9">
    <source>
        <dbReference type="ARBA" id="ARBA00023136"/>
    </source>
</evidence>
<keyword evidence="6 11" id="KW-0812">Transmembrane</keyword>
<comment type="subcellular location">
    <subcellularLocation>
        <location evidence="1">Cell inner membrane</location>
        <topology evidence="1">Single-pass membrane protein</topology>
        <orientation evidence="1">Periplasmic side</orientation>
    </subcellularLocation>
</comment>
<feature type="compositionally biased region" description="Polar residues" evidence="10">
    <location>
        <begin position="132"/>
        <end position="141"/>
    </location>
</feature>
<dbReference type="PANTHER" id="PTHR33446:SF2">
    <property type="entry name" value="PROTEIN TONB"/>
    <property type="match status" value="1"/>
</dbReference>
<dbReference type="SUPFAM" id="SSF74653">
    <property type="entry name" value="TolA/TonB C-terminal domain"/>
    <property type="match status" value="1"/>
</dbReference>
<dbReference type="GO" id="GO:0015031">
    <property type="term" value="P:protein transport"/>
    <property type="evidence" value="ECO:0007669"/>
    <property type="project" value="UniProtKB-KW"/>
</dbReference>
<keyword evidence="4" id="KW-1003">Cell membrane</keyword>
<evidence type="ECO:0000256" key="8">
    <source>
        <dbReference type="ARBA" id="ARBA00022989"/>
    </source>
</evidence>
<dbReference type="GO" id="GO:0031992">
    <property type="term" value="F:energy transducer activity"/>
    <property type="evidence" value="ECO:0007669"/>
    <property type="project" value="TreeGrafter"/>
</dbReference>
<dbReference type="Pfam" id="PF03544">
    <property type="entry name" value="TonB_C"/>
    <property type="match status" value="1"/>
</dbReference>
<keyword evidence="5" id="KW-0997">Cell inner membrane</keyword>
<dbReference type="PANTHER" id="PTHR33446">
    <property type="entry name" value="PROTEIN TONB-RELATED"/>
    <property type="match status" value="1"/>
</dbReference>
<dbReference type="EMBL" id="UOGA01000273">
    <property type="protein sequence ID" value="VAX24498.1"/>
    <property type="molecule type" value="Genomic_DNA"/>
</dbReference>
<feature type="compositionally biased region" description="Basic and acidic residues" evidence="10">
    <location>
        <begin position="77"/>
        <end position="88"/>
    </location>
</feature>
<protein>
    <recommendedName>
        <fullName evidence="12">TonB C-terminal domain-containing protein</fullName>
    </recommendedName>
</protein>
<evidence type="ECO:0000256" key="6">
    <source>
        <dbReference type="ARBA" id="ARBA00022692"/>
    </source>
</evidence>
<dbReference type="GO" id="GO:0055085">
    <property type="term" value="P:transmembrane transport"/>
    <property type="evidence" value="ECO:0007669"/>
    <property type="project" value="InterPro"/>
</dbReference>
<dbReference type="InterPro" id="IPR006260">
    <property type="entry name" value="TonB/TolA_C"/>
</dbReference>
<keyword evidence="3" id="KW-0813">Transport</keyword>
<evidence type="ECO:0000259" key="12">
    <source>
        <dbReference type="PROSITE" id="PS52015"/>
    </source>
</evidence>
<evidence type="ECO:0000256" key="4">
    <source>
        <dbReference type="ARBA" id="ARBA00022475"/>
    </source>
</evidence>
<evidence type="ECO:0000256" key="7">
    <source>
        <dbReference type="ARBA" id="ARBA00022927"/>
    </source>
</evidence>
<keyword evidence="7" id="KW-0653">Protein transport</keyword>
<comment type="similarity">
    <text evidence="2">Belongs to the TonB family.</text>
</comment>
<proteinExistence type="inferred from homology"/>
<evidence type="ECO:0000256" key="2">
    <source>
        <dbReference type="ARBA" id="ARBA00006555"/>
    </source>
</evidence>
<evidence type="ECO:0000256" key="1">
    <source>
        <dbReference type="ARBA" id="ARBA00004383"/>
    </source>
</evidence>
<dbReference type="InterPro" id="IPR051045">
    <property type="entry name" value="TonB-dependent_transducer"/>
</dbReference>
<feature type="compositionally biased region" description="Basic residues" evidence="10">
    <location>
        <begin position="121"/>
        <end position="131"/>
    </location>
</feature>